<accession>D7TIY6</accession>
<name>D7TIY6_VITVI</name>
<dbReference type="PaxDb" id="29760-VIT_08s0007g04260.t01"/>
<protein>
    <submittedName>
        <fullName evidence="2">Uncharacterized protein</fullName>
    </submittedName>
</protein>
<proteinExistence type="predicted"/>
<dbReference type="AlphaFoldDB" id="D7TIY6"/>
<keyword evidence="3" id="KW-1185">Reference proteome</keyword>
<feature type="transmembrane region" description="Helical" evidence="1">
    <location>
        <begin position="20"/>
        <end position="38"/>
    </location>
</feature>
<keyword evidence="1" id="KW-0812">Transmembrane</keyword>
<dbReference type="HOGENOM" id="CLU_1605678_0_0_1"/>
<dbReference type="InParanoid" id="D7TIY6"/>
<evidence type="ECO:0000313" key="2">
    <source>
        <dbReference type="EMBL" id="CBI30212.3"/>
    </source>
</evidence>
<reference evidence="3" key="1">
    <citation type="journal article" date="2007" name="Nature">
        <title>The grapevine genome sequence suggests ancestral hexaploidization in major angiosperm phyla.</title>
        <authorList>
            <consortium name="The French-Italian Public Consortium for Grapevine Genome Characterization."/>
            <person name="Jaillon O."/>
            <person name="Aury J.-M."/>
            <person name="Noel B."/>
            <person name="Policriti A."/>
            <person name="Clepet C."/>
            <person name="Casagrande A."/>
            <person name="Choisne N."/>
            <person name="Aubourg S."/>
            <person name="Vitulo N."/>
            <person name="Jubin C."/>
            <person name="Vezzi A."/>
            <person name="Legeai F."/>
            <person name="Hugueney P."/>
            <person name="Dasilva C."/>
            <person name="Horner D."/>
            <person name="Mica E."/>
            <person name="Jublot D."/>
            <person name="Poulain J."/>
            <person name="Bruyere C."/>
            <person name="Billault A."/>
            <person name="Segurens B."/>
            <person name="Gouyvenoux M."/>
            <person name="Ugarte E."/>
            <person name="Cattonaro F."/>
            <person name="Anthouard V."/>
            <person name="Vico V."/>
            <person name="Del Fabbro C."/>
            <person name="Alaux M."/>
            <person name="Di Gaspero G."/>
            <person name="Dumas V."/>
            <person name="Felice N."/>
            <person name="Paillard S."/>
            <person name="Juman I."/>
            <person name="Moroldo M."/>
            <person name="Scalabrin S."/>
            <person name="Canaguier A."/>
            <person name="Le Clainche I."/>
            <person name="Malacrida G."/>
            <person name="Durand E."/>
            <person name="Pesole G."/>
            <person name="Laucou V."/>
            <person name="Chatelet P."/>
            <person name="Merdinoglu D."/>
            <person name="Delledonne M."/>
            <person name="Pezzotti M."/>
            <person name="Lecharny A."/>
            <person name="Scarpelli C."/>
            <person name="Artiguenave F."/>
            <person name="Pe M.E."/>
            <person name="Valle G."/>
            <person name="Morgante M."/>
            <person name="Caboche M."/>
            <person name="Adam-Blondon A.-F."/>
            <person name="Weissenbach J."/>
            <person name="Quetier F."/>
            <person name="Wincker P."/>
        </authorList>
    </citation>
    <scope>NUCLEOTIDE SEQUENCE [LARGE SCALE GENOMIC DNA]</scope>
    <source>
        <strain evidence="3">cv. Pinot noir / PN40024</strain>
    </source>
</reference>
<gene>
    <name evidence="2" type="ordered locus">VIT_08s0007g04260</name>
</gene>
<keyword evidence="1" id="KW-0472">Membrane</keyword>
<dbReference type="Proteomes" id="UP000009183">
    <property type="component" value="Chromosome 8"/>
</dbReference>
<dbReference type="EMBL" id="FN595991">
    <property type="protein sequence ID" value="CBI30212.3"/>
    <property type="molecule type" value="Genomic_DNA"/>
</dbReference>
<dbReference type="STRING" id="29760.D7TIY6"/>
<dbReference type="ExpressionAtlas" id="D7TIY6">
    <property type="expression patterns" value="baseline and differential"/>
</dbReference>
<keyword evidence="1" id="KW-1133">Transmembrane helix</keyword>
<dbReference type="OrthoDB" id="1924787at2759"/>
<sequence>MASGNDRLVSCSSSSSLRLLLFMIPLIVISGCASVLGSRNSSWGFISRHPWPWSSPTAATITSVKTPQVPSTKESEGLLDLHSTVVGVHHREEAISEDSVLNRSSSPPLDVEAAQPPPAAALQIIYSLQRNPKKMAHISTCETRKATPKISLRPFSEKQNVLSFKL</sequence>
<organism evidence="2 3">
    <name type="scientific">Vitis vinifera</name>
    <name type="common">Grape</name>
    <dbReference type="NCBI Taxonomy" id="29760"/>
    <lineage>
        <taxon>Eukaryota</taxon>
        <taxon>Viridiplantae</taxon>
        <taxon>Streptophyta</taxon>
        <taxon>Embryophyta</taxon>
        <taxon>Tracheophyta</taxon>
        <taxon>Spermatophyta</taxon>
        <taxon>Magnoliopsida</taxon>
        <taxon>eudicotyledons</taxon>
        <taxon>Gunneridae</taxon>
        <taxon>Pentapetalae</taxon>
        <taxon>rosids</taxon>
        <taxon>Vitales</taxon>
        <taxon>Vitaceae</taxon>
        <taxon>Viteae</taxon>
        <taxon>Vitis</taxon>
    </lineage>
</organism>
<evidence type="ECO:0000256" key="1">
    <source>
        <dbReference type="SAM" id="Phobius"/>
    </source>
</evidence>
<evidence type="ECO:0000313" key="3">
    <source>
        <dbReference type="Proteomes" id="UP000009183"/>
    </source>
</evidence>
<dbReference type="PROSITE" id="PS51257">
    <property type="entry name" value="PROKAR_LIPOPROTEIN"/>
    <property type="match status" value="1"/>
</dbReference>